<gene>
    <name evidence="1" type="ORF">OIU74_003977</name>
</gene>
<accession>A0A9Q0V0S7</accession>
<evidence type="ECO:0000313" key="1">
    <source>
        <dbReference type="EMBL" id="KAJ6739120.1"/>
    </source>
</evidence>
<comment type="caution">
    <text evidence="1">The sequence shown here is derived from an EMBL/GenBank/DDBJ whole genome shotgun (WGS) entry which is preliminary data.</text>
</comment>
<proteinExistence type="predicted"/>
<reference evidence="1" key="2">
    <citation type="journal article" date="2023" name="Int. J. Mol. Sci.">
        <title>De Novo Assembly and Annotation of 11 Diverse Shrub Willow (Salix) Genomes Reveals Novel Gene Organization in Sex-Linked Regions.</title>
        <authorList>
            <person name="Hyden B."/>
            <person name="Feng K."/>
            <person name="Yates T.B."/>
            <person name="Jawdy S."/>
            <person name="Cereghino C."/>
            <person name="Smart L.B."/>
            <person name="Muchero W."/>
        </authorList>
    </citation>
    <scope>NUCLEOTIDE SEQUENCE</scope>
    <source>
        <tissue evidence="1">Shoot tip</tissue>
    </source>
</reference>
<evidence type="ECO:0000313" key="2">
    <source>
        <dbReference type="Proteomes" id="UP001151752"/>
    </source>
</evidence>
<protein>
    <submittedName>
        <fullName evidence="1">EPOXIDE HYDROLASE</fullName>
    </submittedName>
</protein>
<dbReference type="Proteomes" id="UP001151752">
    <property type="component" value="Chromosome 4"/>
</dbReference>
<keyword evidence="1" id="KW-0378">Hydrolase</keyword>
<dbReference type="EMBL" id="JAPFFM010000010">
    <property type="protein sequence ID" value="KAJ6739120.1"/>
    <property type="molecule type" value="Genomic_DNA"/>
</dbReference>
<name>A0A9Q0V0S7_9ROSI</name>
<dbReference type="AlphaFoldDB" id="A0A9Q0V0S7"/>
<reference evidence="1" key="1">
    <citation type="submission" date="2022-11" db="EMBL/GenBank/DDBJ databases">
        <authorList>
            <person name="Hyden B.L."/>
            <person name="Feng K."/>
            <person name="Yates T."/>
            <person name="Jawdy S."/>
            <person name="Smart L.B."/>
            <person name="Muchero W."/>
        </authorList>
    </citation>
    <scope>NUCLEOTIDE SEQUENCE</scope>
    <source>
        <tissue evidence="1">Shoot tip</tissue>
    </source>
</reference>
<keyword evidence="2" id="KW-1185">Reference proteome</keyword>
<dbReference type="GO" id="GO:0016787">
    <property type="term" value="F:hydrolase activity"/>
    <property type="evidence" value="ECO:0007669"/>
    <property type="project" value="UniProtKB-KW"/>
</dbReference>
<sequence length="117" mass="13324">MKELGSKFTVGEKDVGFVFFGTKDCIDGEIFEELVPNVEVAAIDGHHFTQQENAGQLCWHQRSVIILWQPRHRKAREQYLLHGFGGSEEARIGPLVEGGPFRGVDFKTKSKDFQDFR</sequence>
<organism evidence="1 2">
    <name type="scientific">Salix koriyanagi</name>
    <dbReference type="NCBI Taxonomy" id="2511006"/>
    <lineage>
        <taxon>Eukaryota</taxon>
        <taxon>Viridiplantae</taxon>
        <taxon>Streptophyta</taxon>
        <taxon>Embryophyta</taxon>
        <taxon>Tracheophyta</taxon>
        <taxon>Spermatophyta</taxon>
        <taxon>Magnoliopsida</taxon>
        <taxon>eudicotyledons</taxon>
        <taxon>Gunneridae</taxon>
        <taxon>Pentapetalae</taxon>
        <taxon>rosids</taxon>
        <taxon>fabids</taxon>
        <taxon>Malpighiales</taxon>
        <taxon>Salicaceae</taxon>
        <taxon>Saliceae</taxon>
        <taxon>Salix</taxon>
    </lineage>
</organism>